<name>A0A0W7TS32_9FIRM</name>
<comment type="similarity">
    <text evidence="2 12">Belongs to the D-alanine--D-alanine ligase family.</text>
</comment>
<protein>
    <recommendedName>
        <fullName evidence="12">D-alanine--D-alanine ligase</fullName>
        <ecNumber evidence="12">6.3.2.4</ecNumber>
    </recommendedName>
    <alternativeName>
        <fullName evidence="12">D-Ala-D-Ala ligase</fullName>
    </alternativeName>
    <alternativeName>
        <fullName evidence="12">D-alanylalanine synthetase</fullName>
    </alternativeName>
</protein>
<keyword evidence="6 16" id="KW-0067">ATP-binding</keyword>
<feature type="binding site" evidence="14">
    <location>
        <begin position="169"/>
        <end position="171"/>
    </location>
    <ligand>
        <name>ATP</name>
        <dbReference type="ChEBI" id="CHEBI:30616"/>
    </ligand>
</feature>
<feature type="binding site" evidence="14">
    <location>
        <begin position="177"/>
        <end position="178"/>
    </location>
    <ligand>
        <name>ATP</name>
        <dbReference type="ChEBI" id="CHEBI:30616"/>
    </ligand>
</feature>
<evidence type="ECO:0000256" key="13">
    <source>
        <dbReference type="PIRSR" id="PIRSR039102-1"/>
    </source>
</evidence>
<feature type="binding site" evidence="15">
    <location>
        <position position="292"/>
    </location>
    <ligand>
        <name>Mg(2+)</name>
        <dbReference type="ChEBI" id="CHEBI:18420"/>
        <label>1</label>
    </ligand>
</feature>
<dbReference type="Pfam" id="PF01820">
    <property type="entry name" value="Dala_Dala_lig_N"/>
    <property type="match status" value="1"/>
</dbReference>
<dbReference type="InterPro" id="IPR013815">
    <property type="entry name" value="ATP_grasp_subdomain_1"/>
</dbReference>
<comment type="catalytic activity">
    <reaction evidence="12">
        <text>2 D-alanine + ATP = D-alanyl-D-alanine + ADP + phosphate + H(+)</text>
        <dbReference type="Rhea" id="RHEA:11224"/>
        <dbReference type="ChEBI" id="CHEBI:15378"/>
        <dbReference type="ChEBI" id="CHEBI:30616"/>
        <dbReference type="ChEBI" id="CHEBI:43474"/>
        <dbReference type="ChEBI" id="CHEBI:57416"/>
        <dbReference type="ChEBI" id="CHEBI:57822"/>
        <dbReference type="ChEBI" id="CHEBI:456216"/>
        <dbReference type="EC" id="6.3.2.4"/>
    </reaction>
</comment>
<dbReference type="InterPro" id="IPR058165">
    <property type="entry name" value="VanA-like"/>
</dbReference>
<feature type="active site" evidence="13">
    <location>
        <position position="177"/>
    </location>
</feature>
<evidence type="ECO:0000256" key="9">
    <source>
        <dbReference type="ARBA" id="ARBA00022984"/>
    </source>
</evidence>
<feature type="binding site" evidence="14">
    <location>
        <position position="133"/>
    </location>
    <ligand>
        <name>ATP</name>
        <dbReference type="ChEBI" id="CHEBI:30616"/>
    </ligand>
</feature>
<feature type="binding site" evidence="14">
    <location>
        <begin position="304"/>
        <end position="305"/>
    </location>
    <ligand>
        <name>ATP</name>
        <dbReference type="ChEBI" id="CHEBI:30616"/>
    </ligand>
</feature>
<dbReference type="InterPro" id="IPR011127">
    <property type="entry name" value="Dala_Dala_lig_N"/>
</dbReference>
<evidence type="ECO:0000313" key="19">
    <source>
        <dbReference type="Proteomes" id="UP000053433"/>
    </source>
</evidence>
<comment type="cofactor">
    <cofactor evidence="1">
        <name>Mn(2+)</name>
        <dbReference type="ChEBI" id="CHEBI:29035"/>
    </cofactor>
</comment>
<evidence type="ECO:0000256" key="3">
    <source>
        <dbReference type="ARBA" id="ARBA00022598"/>
    </source>
</evidence>
<proteinExistence type="inferred from homology"/>
<dbReference type="InterPro" id="IPR016185">
    <property type="entry name" value="PreATP-grasp_dom_sf"/>
</dbReference>
<dbReference type="Gene3D" id="3.30.1490.20">
    <property type="entry name" value="ATP-grasp fold, A domain"/>
    <property type="match status" value="1"/>
</dbReference>
<comment type="function">
    <text evidence="12">Cell wall formation.</text>
</comment>
<dbReference type="HAMAP" id="MF_00047">
    <property type="entry name" value="Dala_Dala_lig"/>
    <property type="match status" value="1"/>
</dbReference>
<feature type="binding site" evidence="15">
    <location>
        <position position="305"/>
    </location>
    <ligand>
        <name>Mg(2+)</name>
        <dbReference type="ChEBI" id="CHEBI:18420"/>
        <label>2</label>
    </ligand>
</feature>
<accession>A0A0W7TS32</accession>
<evidence type="ECO:0000256" key="4">
    <source>
        <dbReference type="ARBA" id="ARBA00022723"/>
    </source>
</evidence>
<dbReference type="AlphaFoldDB" id="A0A0W7TS32"/>
<keyword evidence="11 12" id="KW-0961">Cell wall biogenesis/degradation</keyword>
<dbReference type="Gene3D" id="3.40.50.20">
    <property type="match status" value="1"/>
</dbReference>
<keyword evidence="4 15" id="KW-0479">Metal-binding</keyword>
<dbReference type="PROSITE" id="PS50975">
    <property type="entry name" value="ATP_GRASP"/>
    <property type="match status" value="1"/>
</dbReference>
<dbReference type="NCBIfam" id="NF000206">
    <property type="entry name" value="D_ala_D_lac"/>
    <property type="match status" value="1"/>
</dbReference>
<dbReference type="UniPathway" id="UPA00219"/>
<evidence type="ECO:0000256" key="14">
    <source>
        <dbReference type="PIRSR" id="PIRSR039102-2"/>
    </source>
</evidence>
<feature type="domain" description="ATP-grasp" evidence="17">
    <location>
        <begin position="137"/>
        <end position="338"/>
    </location>
</feature>
<dbReference type="GO" id="GO:0009252">
    <property type="term" value="P:peptidoglycan biosynthetic process"/>
    <property type="evidence" value="ECO:0007669"/>
    <property type="project" value="UniProtKB-UniRule"/>
</dbReference>
<dbReference type="GO" id="GO:0005524">
    <property type="term" value="F:ATP binding"/>
    <property type="evidence" value="ECO:0007669"/>
    <property type="project" value="UniProtKB-UniRule"/>
</dbReference>
<keyword evidence="12" id="KW-0963">Cytoplasm</keyword>
<dbReference type="SUPFAM" id="SSF56059">
    <property type="entry name" value="Glutathione synthetase ATP-binding domain-like"/>
    <property type="match status" value="1"/>
</dbReference>
<dbReference type="InterPro" id="IPR011761">
    <property type="entry name" value="ATP-grasp"/>
</dbReference>
<dbReference type="PANTHER" id="PTHR23132">
    <property type="entry name" value="D-ALANINE--D-ALANINE LIGASE"/>
    <property type="match status" value="1"/>
</dbReference>
<comment type="caution">
    <text evidence="18">The sequence shown here is derived from an EMBL/GenBank/DDBJ whole genome shotgun (WGS) entry which is preliminary data.</text>
</comment>
<evidence type="ECO:0000256" key="7">
    <source>
        <dbReference type="ARBA" id="ARBA00022842"/>
    </source>
</evidence>
<dbReference type="Pfam" id="PF07478">
    <property type="entry name" value="Dala_Dala_lig_C"/>
    <property type="match status" value="1"/>
</dbReference>
<evidence type="ECO:0000256" key="6">
    <source>
        <dbReference type="ARBA" id="ARBA00022840"/>
    </source>
</evidence>
<feature type="active site" evidence="13">
    <location>
        <position position="316"/>
    </location>
</feature>
<dbReference type="InterPro" id="IPR000291">
    <property type="entry name" value="D-Ala_lig_Van_CS"/>
</dbReference>
<dbReference type="EC" id="6.3.2.4" evidence="12"/>
<keyword evidence="5 14" id="KW-0547">Nucleotide-binding</keyword>
<dbReference type="GO" id="GO:0008716">
    <property type="term" value="F:D-alanine-D-alanine ligase activity"/>
    <property type="evidence" value="ECO:0007669"/>
    <property type="project" value="UniProtKB-UniRule"/>
</dbReference>
<evidence type="ECO:0000259" key="17">
    <source>
        <dbReference type="PROSITE" id="PS50975"/>
    </source>
</evidence>
<comment type="subcellular location">
    <subcellularLocation>
        <location evidence="12">Cytoplasm</location>
    </subcellularLocation>
</comment>
<dbReference type="SUPFAM" id="SSF52440">
    <property type="entry name" value="PreATP-grasp domain"/>
    <property type="match status" value="1"/>
</dbReference>
<sequence>MYKLKIAVLFGGCSEEHDVSVKSAMEVAANINKEKYQPFYIGITKSGAWKLCDKPCRDWENYAGYPAVISPDRRTHGLLIQKDGGYESQPVDVVLPMIHGKFGEDGTIQGLLELSGIPYVGCDIQSSVTCMDKSLAYMVVKNAGIEVPGFRVLQKGDSLKAETLSYPVFVKPARSGSSFGVNKVCRAEELQAAVTEAGKYDCKILVEEAVSGSEVGCAILGNENALMAGEVDQIELRHGFFKIHQEAQPEKGSENAVIRVPAVLPDEVRERIQKTAMKIYRILGCRGLARIDLFLREDGCIVLNEVNTMPGFTSYSRYPRMMTAAGFTLTEILDRLIELSLRR</sequence>
<comment type="cofactor">
    <cofactor evidence="15">
        <name>Mg(2+)</name>
        <dbReference type="ChEBI" id="CHEBI:18420"/>
    </cofactor>
    <cofactor evidence="15">
        <name>Mn(2+)</name>
        <dbReference type="ChEBI" id="CHEBI:29035"/>
    </cofactor>
    <text evidence="15">Binds 2 magnesium or manganese ions per subunit.</text>
</comment>
<evidence type="ECO:0000256" key="1">
    <source>
        <dbReference type="ARBA" id="ARBA00001936"/>
    </source>
</evidence>
<feature type="binding site" evidence="15">
    <location>
        <position position="305"/>
    </location>
    <ligand>
        <name>Mg(2+)</name>
        <dbReference type="ChEBI" id="CHEBI:18420"/>
        <label>1</label>
    </ligand>
</feature>
<dbReference type="FunFam" id="3.30.470.20:FF:000008">
    <property type="entry name" value="D-alanine--D-alanine ligase"/>
    <property type="match status" value="1"/>
</dbReference>
<dbReference type="PANTHER" id="PTHR23132:SF25">
    <property type="entry name" value="D-ALANINE--D-ALANINE LIGASE A"/>
    <property type="match status" value="1"/>
</dbReference>
<feature type="active site" evidence="13">
    <location>
        <position position="16"/>
    </location>
</feature>
<dbReference type="GO" id="GO:0005829">
    <property type="term" value="C:cytosol"/>
    <property type="evidence" value="ECO:0007669"/>
    <property type="project" value="TreeGrafter"/>
</dbReference>
<keyword evidence="9 12" id="KW-0573">Peptidoglycan synthesis</keyword>
<evidence type="ECO:0000256" key="5">
    <source>
        <dbReference type="ARBA" id="ARBA00022741"/>
    </source>
</evidence>
<dbReference type="GO" id="GO:0046872">
    <property type="term" value="F:metal ion binding"/>
    <property type="evidence" value="ECO:0007669"/>
    <property type="project" value="UniProtKB-KW"/>
</dbReference>
<dbReference type="GO" id="GO:0071555">
    <property type="term" value="P:cell wall organization"/>
    <property type="evidence" value="ECO:0007669"/>
    <property type="project" value="UniProtKB-KW"/>
</dbReference>
<dbReference type="Proteomes" id="UP000053433">
    <property type="component" value="Unassembled WGS sequence"/>
</dbReference>
<evidence type="ECO:0000256" key="8">
    <source>
        <dbReference type="ARBA" id="ARBA00022960"/>
    </source>
</evidence>
<keyword evidence="3 12" id="KW-0436">Ligase</keyword>
<gene>
    <name evidence="18" type="primary">vanB</name>
    <name evidence="12" type="synonym">ddl</name>
    <name evidence="18" type="ORF">ASJ35_07785</name>
</gene>
<dbReference type="InterPro" id="IPR005905">
    <property type="entry name" value="D_ala_D_ala"/>
</dbReference>
<dbReference type="InterPro" id="IPR011095">
    <property type="entry name" value="Dala_Dala_lig_C"/>
</dbReference>
<evidence type="ECO:0000313" key="18">
    <source>
        <dbReference type="EMBL" id="KUE76628.1"/>
    </source>
</evidence>
<dbReference type="NCBIfam" id="NF002528">
    <property type="entry name" value="PRK01966.1-4"/>
    <property type="match status" value="1"/>
</dbReference>
<evidence type="ECO:0000256" key="15">
    <source>
        <dbReference type="PIRSR" id="PIRSR039102-3"/>
    </source>
</evidence>
<dbReference type="PIRSF" id="PIRSF039102">
    <property type="entry name" value="Ddl/VanB"/>
    <property type="match status" value="1"/>
</dbReference>
<keyword evidence="8 12" id="KW-0133">Cell shape</keyword>
<feature type="binding site" evidence="14">
    <location>
        <begin position="207"/>
        <end position="214"/>
    </location>
    <ligand>
        <name>ATP</name>
        <dbReference type="ChEBI" id="CHEBI:30616"/>
    </ligand>
</feature>
<evidence type="ECO:0000256" key="16">
    <source>
        <dbReference type="PROSITE-ProRule" id="PRU00409"/>
    </source>
</evidence>
<reference evidence="18 19" key="1">
    <citation type="submission" date="2015-10" db="EMBL/GenBank/DDBJ databases">
        <title>A novel member of the family Ruminococcaceae isolated from human faeces.</title>
        <authorList>
            <person name="Shkoporov A.N."/>
            <person name="Chaplin A.V."/>
            <person name="Motuzova O.V."/>
            <person name="Kafarskaia L.I."/>
            <person name="Efimov B.A."/>
        </authorList>
    </citation>
    <scope>NUCLEOTIDE SEQUENCE [LARGE SCALE GENOMIC DNA]</scope>
    <source>
        <strain evidence="18 19">668</strain>
    </source>
</reference>
<feature type="binding site" evidence="15">
    <location>
        <position position="307"/>
    </location>
    <ligand>
        <name>Mg(2+)</name>
        <dbReference type="ChEBI" id="CHEBI:18420"/>
        <label>2</label>
    </ligand>
</feature>
<evidence type="ECO:0000256" key="2">
    <source>
        <dbReference type="ARBA" id="ARBA00010871"/>
    </source>
</evidence>
<dbReference type="PROSITE" id="PS00844">
    <property type="entry name" value="DALA_DALA_LIGASE_2"/>
    <property type="match status" value="1"/>
</dbReference>
<evidence type="ECO:0000256" key="10">
    <source>
        <dbReference type="ARBA" id="ARBA00023211"/>
    </source>
</evidence>
<dbReference type="NCBIfam" id="NF012215">
    <property type="entry name" value="D_ala_D_lac_VanD"/>
    <property type="match status" value="1"/>
</dbReference>
<organism evidence="18 19">
    <name type="scientific">Ruthenibacterium lactatiformans</name>
    <dbReference type="NCBI Taxonomy" id="1550024"/>
    <lineage>
        <taxon>Bacteria</taxon>
        <taxon>Bacillati</taxon>
        <taxon>Bacillota</taxon>
        <taxon>Clostridia</taxon>
        <taxon>Eubacteriales</taxon>
        <taxon>Oscillospiraceae</taxon>
        <taxon>Ruthenibacterium</taxon>
    </lineage>
</organism>
<dbReference type="PROSITE" id="PS00843">
    <property type="entry name" value="DALA_DALA_LIGASE_1"/>
    <property type="match status" value="1"/>
</dbReference>
<comment type="pathway">
    <text evidence="12">Cell wall biogenesis; peptidoglycan biosynthesis.</text>
</comment>
<keyword evidence="7 15" id="KW-0460">Magnesium</keyword>
<evidence type="ECO:0000256" key="11">
    <source>
        <dbReference type="ARBA" id="ARBA00023316"/>
    </source>
</evidence>
<dbReference type="Gene3D" id="3.30.470.20">
    <property type="entry name" value="ATP-grasp fold, B domain"/>
    <property type="match status" value="1"/>
</dbReference>
<dbReference type="NCBIfam" id="TIGR01205">
    <property type="entry name" value="D_ala_D_alaTIGR"/>
    <property type="match status" value="1"/>
</dbReference>
<dbReference type="EMBL" id="LMUA01000008">
    <property type="protein sequence ID" value="KUE76628.1"/>
    <property type="molecule type" value="Genomic_DNA"/>
</dbReference>
<dbReference type="GO" id="GO:0008360">
    <property type="term" value="P:regulation of cell shape"/>
    <property type="evidence" value="ECO:0007669"/>
    <property type="project" value="UniProtKB-KW"/>
</dbReference>
<dbReference type="RefSeq" id="WP_023042300.1">
    <property type="nucleotide sequence ID" value="NZ_LMUA01000008.1"/>
</dbReference>
<evidence type="ECO:0000256" key="12">
    <source>
        <dbReference type="HAMAP-Rule" id="MF_00047"/>
    </source>
</evidence>
<keyword evidence="10 15" id="KW-0464">Manganese</keyword>